<dbReference type="PANTHER" id="PTHR30614:SF0">
    <property type="entry name" value="L-CYSTINE TRANSPORT SYSTEM PERMEASE PROTEIN TCYL"/>
    <property type="match status" value="1"/>
</dbReference>
<keyword evidence="11" id="KW-1185">Reference proteome</keyword>
<keyword evidence="6 8" id="KW-1133">Transmembrane helix</keyword>
<evidence type="ECO:0000313" key="10">
    <source>
        <dbReference type="EMBL" id="PVG83216.1"/>
    </source>
</evidence>
<reference evidence="10 11" key="1">
    <citation type="submission" date="2018-04" db="EMBL/GenBank/DDBJ databases">
        <title>Genome of Nocardioides gansuensis WSJ-1.</title>
        <authorList>
            <person name="Wu S."/>
            <person name="Wang G."/>
        </authorList>
    </citation>
    <scope>NUCLEOTIDE SEQUENCE [LARGE SCALE GENOMIC DNA]</scope>
    <source>
        <strain evidence="10 11">WSJ-1</strain>
    </source>
</reference>
<keyword evidence="3" id="KW-1003">Cell membrane</keyword>
<dbReference type="Pfam" id="PF00528">
    <property type="entry name" value="BPD_transp_1"/>
    <property type="match status" value="1"/>
</dbReference>
<dbReference type="RefSeq" id="WP_116571696.1">
    <property type="nucleotide sequence ID" value="NZ_QDGZ01000003.1"/>
</dbReference>
<dbReference type="SUPFAM" id="SSF161098">
    <property type="entry name" value="MetI-like"/>
    <property type="match status" value="1"/>
</dbReference>
<name>A0A2T8FBZ4_9ACTN</name>
<keyword evidence="2 8" id="KW-0813">Transport</keyword>
<evidence type="ECO:0000313" key="11">
    <source>
        <dbReference type="Proteomes" id="UP000246018"/>
    </source>
</evidence>
<dbReference type="Gene3D" id="1.10.3720.10">
    <property type="entry name" value="MetI-like"/>
    <property type="match status" value="1"/>
</dbReference>
<dbReference type="GO" id="GO:0022857">
    <property type="term" value="F:transmembrane transporter activity"/>
    <property type="evidence" value="ECO:0007669"/>
    <property type="project" value="InterPro"/>
</dbReference>
<feature type="transmembrane region" description="Helical" evidence="8">
    <location>
        <begin position="74"/>
        <end position="101"/>
    </location>
</feature>
<evidence type="ECO:0000256" key="5">
    <source>
        <dbReference type="ARBA" id="ARBA00022970"/>
    </source>
</evidence>
<gene>
    <name evidence="10" type="ORF">DDE18_07900</name>
</gene>
<comment type="caution">
    <text evidence="10">The sequence shown here is derived from an EMBL/GenBank/DDBJ whole genome shotgun (WGS) entry which is preliminary data.</text>
</comment>
<feature type="domain" description="ABC transmembrane type-1" evidence="9">
    <location>
        <begin position="77"/>
        <end position="283"/>
    </location>
</feature>
<dbReference type="FunFam" id="1.10.3720.10:FF:000006">
    <property type="entry name" value="Glutamate/aspartate ABC transporter, permease protein GltK"/>
    <property type="match status" value="1"/>
</dbReference>
<dbReference type="EMBL" id="QDGZ01000003">
    <property type="protein sequence ID" value="PVG83216.1"/>
    <property type="molecule type" value="Genomic_DNA"/>
</dbReference>
<proteinExistence type="inferred from homology"/>
<evidence type="ECO:0000256" key="6">
    <source>
        <dbReference type="ARBA" id="ARBA00022989"/>
    </source>
</evidence>
<evidence type="ECO:0000256" key="4">
    <source>
        <dbReference type="ARBA" id="ARBA00022692"/>
    </source>
</evidence>
<evidence type="ECO:0000256" key="3">
    <source>
        <dbReference type="ARBA" id="ARBA00022475"/>
    </source>
</evidence>
<dbReference type="CDD" id="cd06261">
    <property type="entry name" value="TM_PBP2"/>
    <property type="match status" value="1"/>
</dbReference>
<dbReference type="PANTHER" id="PTHR30614">
    <property type="entry name" value="MEMBRANE COMPONENT OF AMINO ACID ABC TRANSPORTER"/>
    <property type="match status" value="1"/>
</dbReference>
<protein>
    <submittedName>
        <fullName evidence="10">Amino acid ABC transporter permease</fullName>
    </submittedName>
</protein>
<evidence type="ECO:0000259" key="9">
    <source>
        <dbReference type="PROSITE" id="PS50928"/>
    </source>
</evidence>
<dbReference type="OrthoDB" id="9814902at2"/>
<keyword evidence="7 8" id="KW-0472">Membrane</keyword>
<dbReference type="Proteomes" id="UP000246018">
    <property type="component" value="Unassembled WGS sequence"/>
</dbReference>
<organism evidence="10 11">
    <name type="scientific">Nocardioides gansuensis</name>
    <dbReference type="NCBI Taxonomy" id="2138300"/>
    <lineage>
        <taxon>Bacteria</taxon>
        <taxon>Bacillati</taxon>
        <taxon>Actinomycetota</taxon>
        <taxon>Actinomycetes</taxon>
        <taxon>Propionibacteriales</taxon>
        <taxon>Nocardioidaceae</taxon>
        <taxon>Nocardioides</taxon>
    </lineage>
</organism>
<dbReference type="GO" id="GO:0006865">
    <property type="term" value="P:amino acid transport"/>
    <property type="evidence" value="ECO:0007669"/>
    <property type="project" value="UniProtKB-KW"/>
</dbReference>
<dbReference type="AlphaFoldDB" id="A0A2T8FBZ4"/>
<keyword evidence="5" id="KW-0029">Amino-acid transport</keyword>
<dbReference type="NCBIfam" id="TIGR01726">
    <property type="entry name" value="HEQRo_perm_3TM"/>
    <property type="match status" value="1"/>
</dbReference>
<dbReference type="InterPro" id="IPR000515">
    <property type="entry name" value="MetI-like"/>
</dbReference>
<dbReference type="InterPro" id="IPR010065">
    <property type="entry name" value="AA_ABC_transptr_permease_3TM"/>
</dbReference>
<dbReference type="InterPro" id="IPR035906">
    <property type="entry name" value="MetI-like_sf"/>
</dbReference>
<sequence>MTTTSESVRKDRDKQDLPELDATVKPRVHRRGALEYFAWLCCALVALGVVRTVFTNENYQWDVVAQYVTAETVLRGLVMTVVLTVLCMTFGALLGLLLAVLRVSPLRPVRILAGAYITFFRGTPVLVQLIFWFNIAALYPHLAIGIPFTDVSQDIDVNRLISATTAAVVGLSLNQAAYQAEIFRGGFASVDKGQIEAADSLGMSRGTKLRRIIVPQSMPTIVPATGNQFIGMFKETSLVSVLGVGELLMSVQLIYARTYQTIPLLIVACVWYLVMTLLLSYPQSLIEKKFSRTRARVSNGPAAVPTQTEMMGEAK</sequence>
<keyword evidence="4 8" id="KW-0812">Transmembrane</keyword>
<evidence type="ECO:0000256" key="8">
    <source>
        <dbReference type="RuleBase" id="RU363032"/>
    </source>
</evidence>
<evidence type="ECO:0000256" key="1">
    <source>
        <dbReference type="ARBA" id="ARBA00004651"/>
    </source>
</evidence>
<feature type="transmembrane region" description="Helical" evidence="8">
    <location>
        <begin position="262"/>
        <end position="281"/>
    </location>
</feature>
<comment type="similarity">
    <text evidence="8">Belongs to the binding-protein-dependent transport system permease family.</text>
</comment>
<dbReference type="GO" id="GO:0043190">
    <property type="term" value="C:ATP-binding cassette (ABC) transporter complex"/>
    <property type="evidence" value="ECO:0007669"/>
    <property type="project" value="InterPro"/>
</dbReference>
<evidence type="ECO:0000256" key="2">
    <source>
        <dbReference type="ARBA" id="ARBA00022448"/>
    </source>
</evidence>
<dbReference type="InterPro" id="IPR043429">
    <property type="entry name" value="ArtM/GltK/GlnP/TcyL/YhdX-like"/>
</dbReference>
<dbReference type="PROSITE" id="PS50928">
    <property type="entry name" value="ABC_TM1"/>
    <property type="match status" value="1"/>
</dbReference>
<evidence type="ECO:0000256" key="7">
    <source>
        <dbReference type="ARBA" id="ARBA00023136"/>
    </source>
</evidence>
<accession>A0A2T8FBZ4</accession>
<feature type="transmembrane region" description="Helical" evidence="8">
    <location>
        <begin position="36"/>
        <end position="54"/>
    </location>
</feature>
<comment type="subcellular location">
    <subcellularLocation>
        <location evidence="1 8">Cell membrane</location>
        <topology evidence="1 8">Multi-pass membrane protein</topology>
    </subcellularLocation>
</comment>